<protein>
    <submittedName>
        <fullName evidence="3">Uncharacterized protein</fullName>
    </submittedName>
</protein>
<feature type="region of interest" description="Disordered" evidence="1">
    <location>
        <begin position="81"/>
        <end position="138"/>
    </location>
</feature>
<feature type="compositionally biased region" description="Basic and acidic residues" evidence="1">
    <location>
        <begin position="1"/>
        <end position="12"/>
    </location>
</feature>
<organism evidence="3 4">
    <name type="scientific">Streptacidiphilus cavernicola</name>
    <dbReference type="NCBI Taxonomy" id="3342716"/>
    <lineage>
        <taxon>Bacteria</taxon>
        <taxon>Bacillati</taxon>
        <taxon>Actinomycetota</taxon>
        <taxon>Actinomycetes</taxon>
        <taxon>Kitasatosporales</taxon>
        <taxon>Streptomycetaceae</taxon>
        <taxon>Streptacidiphilus</taxon>
    </lineage>
</organism>
<evidence type="ECO:0000256" key="2">
    <source>
        <dbReference type="SAM" id="Phobius"/>
    </source>
</evidence>
<dbReference type="RefSeq" id="WP_030252961.1">
    <property type="nucleotide sequence ID" value="NZ_JBHEZZ010000007.1"/>
</dbReference>
<keyword evidence="2" id="KW-1133">Transmembrane helix</keyword>
<keyword evidence="2" id="KW-0472">Membrane</keyword>
<accession>A0ABV6UM82</accession>
<evidence type="ECO:0000313" key="3">
    <source>
        <dbReference type="EMBL" id="MFC1402556.1"/>
    </source>
</evidence>
<dbReference type="Proteomes" id="UP001592528">
    <property type="component" value="Unassembled WGS sequence"/>
</dbReference>
<sequence length="254" mass="25347">MSERNERLRESLRGLAATAAGEPPLSGAELRRRAERRRRPWVLGAPALALSGLLVGGTAFAISGALGSGPQRVPTVSAVIPTTSAPGTAPAAPRTTGPAESRPSPTPSSAPDVAASTAAAPIRPSGPSTAATSASSDPGQVLGCAVARTGETLERVQSLQLPAGLTPGVDALLYAVPVDCVRGQLVPSGAVQLLQVLPDAVVTTTAPLSAGTGSSVNTLTGLAAGLVLHPEQLFGIGRDAQGRVDRLDQIATGS</sequence>
<feature type="region of interest" description="Disordered" evidence="1">
    <location>
        <begin position="1"/>
        <end position="36"/>
    </location>
</feature>
<reference evidence="3 4" key="1">
    <citation type="submission" date="2024-09" db="EMBL/GenBank/DDBJ databases">
        <authorList>
            <person name="Lee S.D."/>
        </authorList>
    </citation>
    <scope>NUCLEOTIDE SEQUENCE [LARGE SCALE GENOMIC DNA]</scope>
    <source>
        <strain evidence="3 4">N1-5</strain>
    </source>
</reference>
<evidence type="ECO:0000256" key="1">
    <source>
        <dbReference type="SAM" id="MobiDB-lite"/>
    </source>
</evidence>
<keyword evidence="4" id="KW-1185">Reference proteome</keyword>
<proteinExistence type="predicted"/>
<comment type="caution">
    <text evidence="3">The sequence shown here is derived from an EMBL/GenBank/DDBJ whole genome shotgun (WGS) entry which is preliminary data.</text>
</comment>
<keyword evidence="2" id="KW-0812">Transmembrane</keyword>
<name>A0ABV6UM82_9ACTN</name>
<dbReference type="EMBL" id="JBHEZZ010000007">
    <property type="protein sequence ID" value="MFC1402556.1"/>
    <property type="molecule type" value="Genomic_DNA"/>
</dbReference>
<feature type="compositionally biased region" description="Low complexity" evidence="1">
    <location>
        <begin position="81"/>
        <end position="99"/>
    </location>
</feature>
<evidence type="ECO:0000313" key="4">
    <source>
        <dbReference type="Proteomes" id="UP001592528"/>
    </source>
</evidence>
<gene>
    <name evidence="3" type="ORF">ACEZDJ_14815</name>
</gene>
<feature type="compositionally biased region" description="Low complexity" evidence="1">
    <location>
        <begin position="107"/>
        <end position="138"/>
    </location>
</feature>
<feature type="transmembrane region" description="Helical" evidence="2">
    <location>
        <begin position="41"/>
        <end position="66"/>
    </location>
</feature>